<feature type="chain" id="PRO_5039288377" evidence="2">
    <location>
        <begin position="22"/>
        <end position="374"/>
    </location>
</feature>
<evidence type="ECO:0000256" key="2">
    <source>
        <dbReference type="SAM" id="SignalP"/>
    </source>
</evidence>
<feature type="signal peptide" evidence="2">
    <location>
        <begin position="1"/>
        <end position="21"/>
    </location>
</feature>
<gene>
    <name evidence="3" type="ORF">CPT75_17515</name>
</gene>
<keyword evidence="2" id="KW-0732">Signal</keyword>
<evidence type="ECO:0000313" key="4">
    <source>
        <dbReference type="Proteomes" id="UP000245488"/>
    </source>
</evidence>
<evidence type="ECO:0000256" key="1">
    <source>
        <dbReference type="SAM" id="MobiDB-lite"/>
    </source>
</evidence>
<evidence type="ECO:0000313" key="3">
    <source>
        <dbReference type="EMBL" id="PWT28779.1"/>
    </source>
</evidence>
<organism evidence="3 4">
    <name type="scientific">Butyrivibrio fibrisolvens</name>
    <dbReference type="NCBI Taxonomy" id="831"/>
    <lineage>
        <taxon>Bacteria</taxon>
        <taxon>Bacillati</taxon>
        <taxon>Bacillota</taxon>
        <taxon>Clostridia</taxon>
        <taxon>Lachnospirales</taxon>
        <taxon>Lachnospiraceae</taxon>
        <taxon>Butyrivibrio</taxon>
    </lineage>
</organism>
<name>A0A317G5W7_BUTFI</name>
<proteinExistence type="predicted"/>
<feature type="region of interest" description="Disordered" evidence="1">
    <location>
        <begin position="26"/>
        <end position="67"/>
    </location>
</feature>
<keyword evidence="4" id="KW-1185">Reference proteome</keyword>
<dbReference type="PROSITE" id="PS51257">
    <property type="entry name" value="PROKAR_LIPOPROTEIN"/>
    <property type="match status" value="1"/>
</dbReference>
<accession>A0A317G5W7</accession>
<feature type="compositionally biased region" description="Acidic residues" evidence="1">
    <location>
        <begin position="50"/>
        <end position="67"/>
    </location>
</feature>
<reference evidence="3 4" key="1">
    <citation type="submission" date="2017-09" db="EMBL/GenBank/DDBJ databases">
        <title>High-quality draft genome sequence of Butyrivibrio fibrisolvens INBov1, isolated from cow rumen.</title>
        <authorList>
            <person name="Rodriguez Hernaez J."/>
            <person name="Rivarola M."/>
            <person name="Paniego N."/>
            <person name="Cravero S."/>
            <person name="Ceron Cucchi M."/>
            <person name="Martinez M.C."/>
        </authorList>
    </citation>
    <scope>NUCLEOTIDE SEQUENCE [LARGE SCALE GENOMIC DNA]</scope>
    <source>
        <strain evidence="3 4">INBov1</strain>
    </source>
</reference>
<protein>
    <submittedName>
        <fullName evidence="3">Uncharacterized protein</fullName>
    </submittedName>
</protein>
<dbReference type="Proteomes" id="UP000245488">
    <property type="component" value="Chromosome"/>
</dbReference>
<dbReference type="AlphaFoldDB" id="A0A317G5W7"/>
<dbReference type="EMBL" id="NXNG01000001">
    <property type="protein sequence ID" value="PWT28779.1"/>
    <property type="molecule type" value="Genomic_DNA"/>
</dbReference>
<comment type="caution">
    <text evidence="3">The sequence shown here is derived from an EMBL/GenBank/DDBJ whole genome shotgun (WGS) entry which is preliminary data.</text>
</comment>
<dbReference type="RefSeq" id="WP_022755906.1">
    <property type="nucleotide sequence ID" value="NZ_CM009896.1"/>
</dbReference>
<sequence>MKKRIVSITLAVVMTSFLLTGCNKENIANEDNNNTETDSGDGLSTLDSSDTTESEPDADVADSSDTDIETEITTDTDSQTFNYHFADQDEAISCFLSNEDYFNGFSTCDLQYKTGKKDGTIEDYKEFGVSQMLEFTDSEKESIDKLMAEIEEDIASNGYYIPEVDEITFIKSTQDEENGSGAYTHGTQIYFGQSFVDLFTSDDPDYYKYGKSILWHEIFHCLTRNNPDFRAYMYSIINFTVQDNEYDIPPSVFDKYISNPDVEHHNAYATFHINGEDIDCYTVLIATKPFEKEGDSFFDCMETALVPVDGSDIYYVPDDADNFWDVFGMNTGYVIDPEECMADNFSYALTYGLEEDYESPEIIEAIIDYLSMQK</sequence>
<feature type="compositionally biased region" description="Low complexity" evidence="1">
    <location>
        <begin position="29"/>
        <end position="49"/>
    </location>
</feature>